<organism evidence="2 3">
    <name type="scientific">Diplocloster modestus</name>
    <dbReference type="NCBI Taxonomy" id="2850322"/>
    <lineage>
        <taxon>Bacteria</taxon>
        <taxon>Bacillati</taxon>
        <taxon>Bacillota</taxon>
        <taxon>Clostridia</taxon>
        <taxon>Lachnospirales</taxon>
        <taxon>Lachnospiraceae</taxon>
        <taxon>Diplocloster</taxon>
    </lineage>
</organism>
<evidence type="ECO:0000313" key="3">
    <source>
        <dbReference type="Proteomes" id="UP001314681"/>
    </source>
</evidence>
<sequence>MELIKKNIHMNKLKNKAVSQLTLDDDYNVPDSKPDIGKIIQQKGEVNIDEVKPTADHVGIKGNLTFRILYMSDTEDKLVHSLDGKLPFEEVMNLEGAADGDNIRLKWDLEDLSTNLINSRKLSVKTLVTFMMALEELYDEETAVEVHDDETVAFRNVGMDVLQLAVSKKDTYRIKDEVVLPSNKPNIYEMLWNSVQVRGLDLRLAENMVSIKGELLLFVLYTGEDEENQIQWLETSVPFHGELECYGCNAEMIGDIEVAVPHIELEPKPDYDGEERLLNVDVVLELDMKLYEEEQVGLLDDVYMPSKELKPVVQPAVFDTLLIKNFSKCRASERIRIGSNDSRILQVCHSEGDVKIDDIQVVENGIEIEGAVEVQLLYVTSDDTMPFNSMKGMVPFHHTIEAPGIDANCEYNLRTDIEQLSTTMIDSEEIEVKLTINLNTLVLRKLKRNNIVDVEVEPLDINKLQGLPGIVGYCVQPGDSLWSIAKQYYTTVEKIMAANELTSDEIKPGDKLLIVKMVESMLTA</sequence>
<dbReference type="InterPro" id="IPR024300">
    <property type="entry name" value="SipL_SPOCS_dom"/>
</dbReference>
<dbReference type="Proteomes" id="UP001314681">
    <property type="component" value="Unassembled WGS sequence"/>
</dbReference>
<dbReference type="Gene3D" id="3.10.350.10">
    <property type="entry name" value="LysM domain"/>
    <property type="match status" value="1"/>
</dbReference>
<protein>
    <submittedName>
        <fullName evidence="2">DUF3794 domain-containing protein</fullName>
    </submittedName>
</protein>
<dbReference type="Pfam" id="PF01476">
    <property type="entry name" value="LysM"/>
    <property type="match status" value="1"/>
</dbReference>
<proteinExistence type="predicted"/>
<reference evidence="2 3" key="1">
    <citation type="submission" date="2021-06" db="EMBL/GenBank/DDBJ databases">
        <title>Description of novel taxa of the family Lachnospiraceae.</title>
        <authorList>
            <person name="Chaplin A.V."/>
            <person name="Sokolova S.R."/>
            <person name="Pikina A.P."/>
            <person name="Korzhanova M."/>
            <person name="Belova V."/>
            <person name="Korostin D."/>
            <person name="Efimov B.A."/>
        </authorList>
    </citation>
    <scope>NUCLEOTIDE SEQUENCE [LARGE SCALE GENOMIC DNA]</scope>
    <source>
        <strain evidence="2 3">ASD4241</strain>
    </source>
</reference>
<dbReference type="EMBL" id="JAHQCX010000003">
    <property type="protein sequence ID" value="MBU9725493.1"/>
    <property type="molecule type" value="Genomic_DNA"/>
</dbReference>
<dbReference type="PANTHER" id="PTHR33734:SF22">
    <property type="entry name" value="MEMBRANE-BOUND LYTIC MUREIN TRANSGLYCOSYLASE D"/>
    <property type="match status" value="1"/>
</dbReference>
<comment type="caution">
    <text evidence="2">The sequence shown here is derived from an EMBL/GenBank/DDBJ whole genome shotgun (WGS) entry which is preliminary data.</text>
</comment>
<dbReference type="PANTHER" id="PTHR33734">
    <property type="entry name" value="LYSM DOMAIN-CONTAINING GPI-ANCHORED PROTEIN 2"/>
    <property type="match status" value="1"/>
</dbReference>
<evidence type="ECO:0000259" key="1">
    <source>
        <dbReference type="PROSITE" id="PS51782"/>
    </source>
</evidence>
<gene>
    <name evidence="2" type="ORF">KTH90_05630</name>
</gene>
<name>A0ABS6K4T7_9FIRM</name>
<dbReference type="CDD" id="cd00118">
    <property type="entry name" value="LysM"/>
    <property type="match status" value="1"/>
</dbReference>
<dbReference type="Pfam" id="PF12673">
    <property type="entry name" value="SipL"/>
    <property type="match status" value="3"/>
</dbReference>
<dbReference type="SMART" id="SM00257">
    <property type="entry name" value="LysM"/>
    <property type="match status" value="1"/>
</dbReference>
<keyword evidence="3" id="KW-1185">Reference proteome</keyword>
<evidence type="ECO:0000313" key="2">
    <source>
        <dbReference type="EMBL" id="MBU9725493.1"/>
    </source>
</evidence>
<dbReference type="PROSITE" id="PS51782">
    <property type="entry name" value="LYSM"/>
    <property type="match status" value="1"/>
</dbReference>
<dbReference type="SUPFAM" id="SSF54106">
    <property type="entry name" value="LysM domain"/>
    <property type="match status" value="1"/>
</dbReference>
<dbReference type="InterPro" id="IPR036779">
    <property type="entry name" value="LysM_dom_sf"/>
</dbReference>
<feature type="domain" description="LysM" evidence="1">
    <location>
        <begin position="471"/>
        <end position="514"/>
    </location>
</feature>
<dbReference type="InterPro" id="IPR018392">
    <property type="entry name" value="LysM"/>
</dbReference>
<accession>A0ABS6K4T7</accession>
<dbReference type="RefSeq" id="WP_158350700.1">
    <property type="nucleotide sequence ID" value="NZ_JAHQCX010000003.1"/>
</dbReference>